<protein>
    <submittedName>
        <fullName evidence="1">Uncharacterized protein</fullName>
    </submittedName>
</protein>
<keyword evidence="2" id="KW-1185">Reference proteome</keyword>
<name>A0ACB0ZMF7_MELEN</name>
<evidence type="ECO:0000313" key="2">
    <source>
        <dbReference type="Proteomes" id="UP001497535"/>
    </source>
</evidence>
<evidence type="ECO:0000313" key="1">
    <source>
        <dbReference type="EMBL" id="CAK5080124.1"/>
    </source>
</evidence>
<accession>A0ACB0ZMF7</accession>
<organism evidence="1 2">
    <name type="scientific">Meloidogyne enterolobii</name>
    <name type="common">Root-knot nematode worm</name>
    <name type="synonym">Meloidogyne mayaguensis</name>
    <dbReference type="NCBI Taxonomy" id="390850"/>
    <lineage>
        <taxon>Eukaryota</taxon>
        <taxon>Metazoa</taxon>
        <taxon>Ecdysozoa</taxon>
        <taxon>Nematoda</taxon>
        <taxon>Chromadorea</taxon>
        <taxon>Rhabditida</taxon>
        <taxon>Tylenchina</taxon>
        <taxon>Tylenchomorpha</taxon>
        <taxon>Tylenchoidea</taxon>
        <taxon>Meloidogynidae</taxon>
        <taxon>Meloidogyninae</taxon>
        <taxon>Meloidogyne</taxon>
    </lineage>
</organism>
<reference evidence="1" key="1">
    <citation type="submission" date="2023-11" db="EMBL/GenBank/DDBJ databases">
        <authorList>
            <person name="Poullet M."/>
        </authorList>
    </citation>
    <scope>NUCLEOTIDE SEQUENCE</scope>
    <source>
        <strain evidence="1">E1834</strain>
    </source>
</reference>
<proteinExistence type="predicted"/>
<dbReference type="EMBL" id="CAVMJV010000041">
    <property type="protein sequence ID" value="CAK5080124.1"/>
    <property type="molecule type" value="Genomic_DNA"/>
</dbReference>
<gene>
    <name evidence="1" type="ORF">MENTE1834_LOCUS27279</name>
</gene>
<sequence length="82" mass="9737">MVKKIKFHAVFGPLNSSKEAKNIHKALNYKKFIKQFETTKFQLVNKHNSKIKFSVYIEERDVTLDDDFYMPVADIVIKRIFN</sequence>
<dbReference type="Proteomes" id="UP001497535">
    <property type="component" value="Unassembled WGS sequence"/>
</dbReference>
<comment type="caution">
    <text evidence="1">The sequence shown here is derived from an EMBL/GenBank/DDBJ whole genome shotgun (WGS) entry which is preliminary data.</text>
</comment>